<dbReference type="InterPro" id="IPR002110">
    <property type="entry name" value="Ankyrin_rpt"/>
</dbReference>
<dbReference type="SMART" id="SM00248">
    <property type="entry name" value="ANK"/>
    <property type="match status" value="11"/>
</dbReference>
<dbReference type="PANTHER" id="PTHR24123">
    <property type="entry name" value="ANKYRIN REPEAT-CONTAINING"/>
    <property type="match status" value="1"/>
</dbReference>
<reference evidence="4" key="1">
    <citation type="journal article" date="2023" name="Mol. Biol. Evol.">
        <title>Third-Generation Sequencing Reveals the Adaptive Role of the Epigenome in Three Deep-Sea Polychaetes.</title>
        <authorList>
            <person name="Perez M."/>
            <person name="Aroh O."/>
            <person name="Sun Y."/>
            <person name="Lan Y."/>
            <person name="Juniper S.K."/>
            <person name="Young C.R."/>
            <person name="Angers B."/>
            <person name="Qian P.Y."/>
        </authorList>
    </citation>
    <scope>NUCLEOTIDE SEQUENCE</scope>
    <source>
        <strain evidence="4">P08H-3</strain>
    </source>
</reference>
<evidence type="ECO:0000313" key="5">
    <source>
        <dbReference type="Proteomes" id="UP001208570"/>
    </source>
</evidence>
<feature type="repeat" description="ANK" evidence="3">
    <location>
        <begin position="103"/>
        <end position="135"/>
    </location>
</feature>
<dbReference type="Pfam" id="PF12796">
    <property type="entry name" value="Ank_2"/>
    <property type="match status" value="4"/>
</dbReference>
<evidence type="ECO:0008006" key="6">
    <source>
        <dbReference type="Google" id="ProtNLM"/>
    </source>
</evidence>
<feature type="repeat" description="ANK" evidence="3">
    <location>
        <begin position="343"/>
        <end position="375"/>
    </location>
</feature>
<organism evidence="4 5">
    <name type="scientific">Paralvinella palmiformis</name>
    <dbReference type="NCBI Taxonomy" id="53620"/>
    <lineage>
        <taxon>Eukaryota</taxon>
        <taxon>Metazoa</taxon>
        <taxon>Spiralia</taxon>
        <taxon>Lophotrochozoa</taxon>
        <taxon>Annelida</taxon>
        <taxon>Polychaeta</taxon>
        <taxon>Sedentaria</taxon>
        <taxon>Canalipalpata</taxon>
        <taxon>Terebellida</taxon>
        <taxon>Terebelliformia</taxon>
        <taxon>Alvinellidae</taxon>
        <taxon>Paralvinella</taxon>
    </lineage>
</organism>
<dbReference type="InterPro" id="IPR036770">
    <property type="entry name" value="Ankyrin_rpt-contain_sf"/>
</dbReference>
<keyword evidence="1" id="KW-0677">Repeat</keyword>
<sequence length="424" mass="46852">MDRGCKKGQWVYNSCIGVGINETCSVDDPINTPQIYGGVTALHLAAMSGKVGMVQSLLARGATVDSQTDVGDTPLYEACFEGHKSVVDTLIQNGANHDVSNISDVTCLMIGTYADNADVIKYLVERGVNVNSVDRDGRNVLFYVTSDGQLDTLAYLLDNGACVRRDRNHVTIMMEAVLHGHVDMVHYLIRYDKILGLSPDDVDVMGRNSLFYLVNSDNLRLLEILLEWGVLIAPSNDGRTILMNAALKCNKTLVRYLVTNSHKLGLNLDERDNKDRNCLFYCVTGGDLDLFDFLLDSGIEPSTSDDDVTLLMQAVAKNRADFTLNILQQNGCHVIDVNALDKDGWDALLYAVASGHVHLFRMLIMYGAQCHIANDGRTILMQASAKGDVTFVRYLLDNGNEFQVFGNQRDTDGWNALFYTIQGK</sequence>
<dbReference type="PANTHER" id="PTHR24123:SF33">
    <property type="entry name" value="PROTEIN HOS4"/>
    <property type="match status" value="1"/>
</dbReference>
<keyword evidence="5" id="KW-1185">Reference proteome</keyword>
<accession>A0AAD9K0S7</accession>
<dbReference type="Proteomes" id="UP001208570">
    <property type="component" value="Unassembled WGS sequence"/>
</dbReference>
<dbReference type="PROSITE" id="PS50297">
    <property type="entry name" value="ANK_REP_REGION"/>
    <property type="match status" value="3"/>
</dbReference>
<proteinExistence type="predicted"/>
<dbReference type="AlphaFoldDB" id="A0AAD9K0S7"/>
<evidence type="ECO:0000256" key="3">
    <source>
        <dbReference type="PROSITE-ProRule" id="PRU00023"/>
    </source>
</evidence>
<evidence type="ECO:0000256" key="1">
    <source>
        <dbReference type="ARBA" id="ARBA00022737"/>
    </source>
</evidence>
<feature type="repeat" description="ANK" evidence="3">
    <location>
        <begin position="375"/>
        <end position="407"/>
    </location>
</feature>
<feature type="repeat" description="ANK" evidence="3">
    <location>
        <begin position="70"/>
        <end position="102"/>
    </location>
</feature>
<dbReference type="InterPro" id="IPR051165">
    <property type="entry name" value="Multifunctional_ANK_Repeat"/>
</dbReference>
<dbReference type="Gene3D" id="1.25.40.20">
    <property type="entry name" value="Ankyrin repeat-containing domain"/>
    <property type="match status" value="3"/>
</dbReference>
<protein>
    <recommendedName>
        <fullName evidence="6">Ankyrin repeat protein</fullName>
    </recommendedName>
</protein>
<dbReference type="PROSITE" id="PS50088">
    <property type="entry name" value="ANK_REPEAT"/>
    <property type="match status" value="5"/>
</dbReference>
<dbReference type="PRINTS" id="PR01415">
    <property type="entry name" value="ANKYRIN"/>
</dbReference>
<evidence type="ECO:0000256" key="2">
    <source>
        <dbReference type="ARBA" id="ARBA00023043"/>
    </source>
</evidence>
<dbReference type="EMBL" id="JAODUP010000095">
    <property type="protein sequence ID" value="KAK2162602.1"/>
    <property type="molecule type" value="Genomic_DNA"/>
</dbReference>
<name>A0AAD9K0S7_9ANNE</name>
<keyword evidence="2 3" id="KW-0040">ANK repeat</keyword>
<comment type="caution">
    <text evidence="4">The sequence shown here is derived from an EMBL/GenBank/DDBJ whole genome shotgun (WGS) entry which is preliminary data.</text>
</comment>
<evidence type="ECO:0000313" key="4">
    <source>
        <dbReference type="EMBL" id="KAK2162602.1"/>
    </source>
</evidence>
<dbReference type="SUPFAM" id="SSF48403">
    <property type="entry name" value="Ankyrin repeat"/>
    <property type="match status" value="1"/>
</dbReference>
<gene>
    <name evidence="4" type="ORF">LSH36_95g02008</name>
</gene>
<feature type="repeat" description="ANK" evidence="3">
    <location>
        <begin position="37"/>
        <end position="69"/>
    </location>
</feature>